<dbReference type="RefSeq" id="WP_188647470.1">
    <property type="nucleotide sequence ID" value="NZ_BMHQ01000005.1"/>
</dbReference>
<evidence type="ECO:0000313" key="3">
    <source>
        <dbReference type="EMBL" id="GGE16152.1"/>
    </source>
</evidence>
<dbReference type="SUPFAM" id="SSF53697">
    <property type="entry name" value="SIS domain"/>
    <property type="match status" value="1"/>
</dbReference>
<dbReference type="GO" id="GO:0008483">
    <property type="term" value="F:transaminase activity"/>
    <property type="evidence" value="ECO:0007669"/>
    <property type="project" value="UniProtKB-KW"/>
</dbReference>
<dbReference type="InterPro" id="IPR035466">
    <property type="entry name" value="GlmS/AgaS_SIS"/>
</dbReference>
<organism evidence="3 4">
    <name type="scientific">Marinithermofilum abyssi</name>
    <dbReference type="NCBI Taxonomy" id="1571185"/>
    <lineage>
        <taxon>Bacteria</taxon>
        <taxon>Bacillati</taxon>
        <taxon>Bacillota</taxon>
        <taxon>Bacilli</taxon>
        <taxon>Bacillales</taxon>
        <taxon>Thermoactinomycetaceae</taxon>
        <taxon>Marinithermofilum</taxon>
    </lineage>
</organism>
<name>A0A8J2YCI1_9BACL</name>
<sequence>MNRPATYKEILRQPTTWENTIRSLDGERERIKAFFGETAFREVIFTGCGTSYYLSIVAAYHFQEQTGISAKAVPASDIMLHPQSVITKLPTLVIGASRSGDTSELVKALHEVQKRGLARCLTVTGNPEGRSARLADCPVILPHIREKSVVMTGSFTSMLLTLQMIATWISEDKTHLQELHQLPRLGEKGLLEAERLARNLGEDLRFDHIVYLGLGAYFGLACEGMLKMKEMTQVFCEAFNPLEFRHGPISVIRERCRVFLLSQLSTRLYERDLVKDLSRYGADVVVLGEELGDFSVDHKLEFPPGLSDRSRALLYMPFLQLTAYYRTLRMGLNPDRPRNLNPVVVLRDDKGE</sequence>
<keyword evidence="1" id="KW-0677">Repeat</keyword>
<dbReference type="Pfam" id="PF01380">
    <property type="entry name" value="SIS"/>
    <property type="match status" value="2"/>
</dbReference>
<dbReference type="PROSITE" id="PS51464">
    <property type="entry name" value="SIS"/>
    <property type="match status" value="2"/>
</dbReference>
<feature type="domain" description="SIS" evidence="2">
    <location>
        <begin position="31"/>
        <end position="175"/>
    </location>
</feature>
<keyword evidence="3" id="KW-0032">Aminotransferase</keyword>
<evidence type="ECO:0000313" key="4">
    <source>
        <dbReference type="Proteomes" id="UP000625210"/>
    </source>
</evidence>
<dbReference type="EMBL" id="BMHQ01000005">
    <property type="protein sequence ID" value="GGE16152.1"/>
    <property type="molecule type" value="Genomic_DNA"/>
</dbReference>
<gene>
    <name evidence="3" type="ORF">GCM10011571_17230</name>
</gene>
<feature type="domain" description="SIS" evidence="2">
    <location>
        <begin position="196"/>
        <end position="337"/>
    </location>
</feature>
<dbReference type="InterPro" id="IPR001347">
    <property type="entry name" value="SIS_dom"/>
</dbReference>
<evidence type="ECO:0000259" key="2">
    <source>
        <dbReference type="PROSITE" id="PS51464"/>
    </source>
</evidence>
<dbReference type="GO" id="GO:1901135">
    <property type="term" value="P:carbohydrate derivative metabolic process"/>
    <property type="evidence" value="ECO:0007669"/>
    <property type="project" value="InterPro"/>
</dbReference>
<dbReference type="CDD" id="cd05009">
    <property type="entry name" value="SIS_GlmS_GlmD_2"/>
    <property type="match status" value="1"/>
</dbReference>
<accession>A0A8J2YCI1</accession>
<dbReference type="PANTHER" id="PTHR10937:SF4">
    <property type="entry name" value="GLUCOSAMINE-6-PHOSPHATE DEAMINASE"/>
    <property type="match status" value="1"/>
</dbReference>
<dbReference type="Gene3D" id="3.40.50.10490">
    <property type="entry name" value="Glucose-6-phosphate isomerase like protein, domain 1"/>
    <property type="match status" value="2"/>
</dbReference>
<keyword evidence="3" id="KW-0808">Transferase</keyword>
<dbReference type="InterPro" id="IPR035490">
    <property type="entry name" value="GlmS/FrlB_SIS"/>
</dbReference>
<keyword evidence="4" id="KW-1185">Reference proteome</keyword>
<dbReference type="PANTHER" id="PTHR10937">
    <property type="entry name" value="GLUCOSAMINE--FRUCTOSE-6-PHOSPHATE AMINOTRANSFERASE, ISOMERIZING"/>
    <property type="match status" value="1"/>
</dbReference>
<dbReference type="GO" id="GO:0097367">
    <property type="term" value="F:carbohydrate derivative binding"/>
    <property type="evidence" value="ECO:0007669"/>
    <property type="project" value="InterPro"/>
</dbReference>
<dbReference type="InterPro" id="IPR046348">
    <property type="entry name" value="SIS_dom_sf"/>
</dbReference>
<dbReference type="AlphaFoldDB" id="A0A8J2YCI1"/>
<comment type="caution">
    <text evidence="3">The sequence shown here is derived from an EMBL/GenBank/DDBJ whole genome shotgun (WGS) entry which is preliminary data.</text>
</comment>
<reference evidence="3" key="1">
    <citation type="journal article" date="2014" name="Int. J. Syst. Evol. Microbiol.">
        <title>Complete genome sequence of Corynebacterium casei LMG S-19264T (=DSM 44701T), isolated from a smear-ripened cheese.</title>
        <authorList>
            <consortium name="US DOE Joint Genome Institute (JGI-PGF)"/>
            <person name="Walter F."/>
            <person name="Albersmeier A."/>
            <person name="Kalinowski J."/>
            <person name="Ruckert C."/>
        </authorList>
    </citation>
    <scope>NUCLEOTIDE SEQUENCE</scope>
    <source>
        <strain evidence="3">CGMCC 1.15179</strain>
    </source>
</reference>
<evidence type="ECO:0000256" key="1">
    <source>
        <dbReference type="ARBA" id="ARBA00022737"/>
    </source>
</evidence>
<protein>
    <submittedName>
        <fullName evidence="3">Glutamine--fructose-6-phosphate aminotransferase</fullName>
    </submittedName>
</protein>
<proteinExistence type="predicted"/>
<reference evidence="3" key="2">
    <citation type="submission" date="2020-09" db="EMBL/GenBank/DDBJ databases">
        <authorList>
            <person name="Sun Q."/>
            <person name="Zhou Y."/>
        </authorList>
    </citation>
    <scope>NUCLEOTIDE SEQUENCE</scope>
    <source>
        <strain evidence="3">CGMCC 1.15179</strain>
    </source>
</reference>
<dbReference type="CDD" id="cd05008">
    <property type="entry name" value="SIS_GlmS_GlmD_1"/>
    <property type="match status" value="1"/>
</dbReference>
<dbReference type="Proteomes" id="UP000625210">
    <property type="component" value="Unassembled WGS sequence"/>
</dbReference>